<dbReference type="KEGG" id="net:Neut_1446"/>
<gene>
    <name evidence="1" type="ordered locus">Neut_1446</name>
</gene>
<dbReference type="Pfam" id="PF13591">
    <property type="entry name" value="MerR_2"/>
    <property type="match status" value="1"/>
</dbReference>
<dbReference type="RefSeq" id="WP_011634498.1">
    <property type="nucleotide sequence ID" value="NC_008344.1"/>
</dbReference>
<reference evidence="1 2" key="1">
    <citation type="journal article" date="2007" name="Environ. Microbiol.">
        <title>Whole-genome analysis of the ammonia-oxidizing bacterium, Nitrosomonas eutropha C91: implications for niche adaptation.</title>
        <authorList>
            <person name="Stein L.Y."/>
            <person name="Arp D.J."/>
            <person name="Berube P.M."/>
            <person name="Chain P.S."/>
            <person name="Hauser L."/>
            <person name="Jetten M.S."/>
            <person name="Klotz M.G."/>
            <person name="Larimer F.W."/>
            <person name="Norton J.M."/>
            <person name="Op den Camp H.J.M."/>
            <person name="Shin M."/>
            <person name="Wei X."/>
        </authorList>
    </citation>
    <scope>NUCLEOTIDE SEQUENCE [LARGE SCALE GENOMIC DNA]</scope>
    <source>
        <strain evidence="2">DSM 101675 / C91 / Nm57</strain>
    </source>
</reference>
<protein>
    <submittedName>
        <fullName evidence="1">Bacterial regulatory protein, MerR family protein</fullName>
    </submittedName>
</protein>
<evidence type="ECO:0000313" key="2">
    <source>
        <dbReference type="Proteomes" id="UP000001966"/>
    </source>
</evidence>
<organism evidence="1 2">
    <name type="scientific">Nitrosomonas eutropha (strain DSM 101675 / C91 / Nm57)</name>
    <dbReference type="NCBI Taxonomy" id="335283"/>
    <lineage>
        <taxon>Bacteria</taxon>
        <taxon>Pseudomonadati</taxon>
        <taxon>Pseudomonadota</taxon>
        <taxon>Betaproteobacteria</taxon>
        <taxon>Nitrosomonadales</taxon>
        <taxon>Nitrosomonadaceae</taxon>
        <taxon>Nitrosomonas</taxon>
    </lineage>
</organism>
<dbReference type="Proteomes" id="UP000001966">
    <property type="component" value="Chromosome"/>
</dbReference>
<dbReference type="HOGENOM" id="CLU_144710_3_0_4"/>
<dbReference type="AlphaFoldDB" id="Q0AG40"/>
<name>Q0AG40_NITEC</name>
<evidence type="ECO:0000313" key="1">
    <source>
        <dbReference type="EMBL" id="ABI59692.1"/>
    </source>
</evidence>
<dbReference type="eggNOG" id="COG0789">
    <property type="taxonomic scope" value="Bacteria"/>
</dbReference>
<accession>Q0AG40</accession>
<dbReference type="EMBL" id="CP000450">
    <property type="protein sequence ID" value="ABI59692.1"/>
    <property type="molecule type" value="Genomic_DNA"/>
</dbReference>
<proteinExistence type="predicted"/>
<sequence>MTYMEHGILNGIIIEESEGISLLELCQICKVDTEWVTALVHEGILEPVGAKPEHWFFSGICLRRVLIINRLQHDLDINLAGAALVVELLEERDALLAKTNL</sequence>
<dbReference type="STRING" id="335283.Neut_1446"/>
<dbReference type="Gene3D" id="1.10.1660.10">
    <property type="match status" value="1"/>
</dbReference>